<keyword evidence="2" id="KW-1185">Reference proteome</keyword>
<evidence type="ECO:0000313" key="1">
    <source>
        <dbReference type="EMBL" id="KYM83115.1"/>
    </source>
</evidence>
<dbReference type="EMBL" id="KQ976500">
    <property type="protein sequence ID" value="KYM83115.1"/>
    <property type="molecule type" value="Genomic_DNA"/>
</dbReference>
<dbReference type="PANTHER" id="PTHR34035:SF1">
    <property type="entry name" value="TESTIS-EXPRESSED PROTEIN 47"/>
    <property type="match status" value="1"/>
</dbReference>
<dbReference type="InterPro" id="IPR055308">
    <property type="entry name" value="TEX47-like"/>
</dbReference>
<organism evidence="1 2">
    <name type="scientific">Atta colombica</name>
    <dbReference type="NCBI Taxonomy" id="520822"/>
    <lineage>
        <taxon>Eukaryota</taxon>
        <taxon>Metazoa</taxon>
        <taxon>Ecdysozoa</taxon>
        <taxon>Arthropoda</taxon>
        <taxon>Hexapoda</taxon>
        <taxon>Insecta</taxon>
        <taxon>Pterygota</taxon>
        <taxon>Neoptera</taxon>
        <taxon>Endopterygota</taxon>
        <taxon>Hymenoptera</taxon>
        <taxon>Apocrita</taxon>
        <taxon>Aculeata</taxon>
        <taxon>Formicoidea</taxon>
        <taxon>Formicidae</taxon>
        <taxon>Myrmicinae</taxon>
        <taxon>Atta</taxon>
    </lineage>
</organism>
<proteinExistence type="predicted"/>
<dbReference type="Proteomes" id="UP000078540">
    <property type="component" value="Unassembled WGS sequence"/>
</dbReference>
<protein>
    <submittedName>
        <fullName evidence="1">Uncharacterized protein</fullName>
    </submittedName>
</protein>
<accession>A0A195BG21</accession>
<evidence type="ECO:0000313" key="2">
    <source>
        <dbReference type="Proteomes" id="UP000078540"/>
    </source>
</evidence>
<sequence>MASKKKHVAKLPMASLTEPVRKSVLDVIQYNLRAIGYRMENIIRDLRIDYMPVTGLFLVYPLYYIHILEAWEDIIYKHYKLMYDMDDDKCKFGKAIPLPSYHHVHQRFFSGWCHVYMIPPILIGTLEAQTLDDILKQVSNCLIKVYTLCKYIANVMHTKRSKGDVKRPIFCTDVKQRFDEASKNYWRKEKKDFEFEISINIQDVLRNLGDKAAWYLPESTVLEFLLNVNSPVLKTVEEYLQMYSDASPSAFWDDNNVWPPPCDIMPRDAFDGRKVPDHRFVPGAFQEIAARCWVNVIALYSTVMKAPDCQPPANAEHLLFSGCAPIQTEWKKESHCISTGTTVDHRGSFHRKCKHAGLDETGTRCLGNVAWSFQATSYSINIGSGIEMLTLMECRVISICIALSRHSIHHPTSRLVTSEYVSDNASSSYSMANPTNYSIIRQHTDDASCTLHTAKATCVQALLYSKYDRKSASQRQLQRLVDICLSFPAFPAYLAQPLQLMIMHCTSLNL</sequence>
<dbReference type="PANTHER" id="PTHR34035">
    <property type="entry name" value="TESTIS-EXPRESSED PROTEIN 47"/>
    <property type="match status" value="1"/>
</dbReference>
<reference evidence="1 2" key="1">
    <citation type="submission" date="2015-09" db="EMBL/GenBank/DDBJ databases">
        <title>Atta colombica WGS genome.</title>
        <authorList>
            <person name="Nygaard S."/>
            <person name="Hu H."/>
            <person name="Boomsma J."/>
            <person name="Zhang G."/>
        </authorList>
    </citation>
    <scope>NUCLEOTIDE SEQUENCE [LARGE SCALE GENOMIC DNA]</scope>
    <source>
        <strain evidence="1">Treedump-2</strain>
        <tissue evidence="1">Whole body</tissue>
    </source>
</reference>
<name>A0A195BG21_9HYME</name>
<dbReference type="Pfam" id="PF24787">
    <property type="entry name" value="TEX47"/>
    <property type="match status" value="1"/>
</dbReference>
<dbReference type="AlphaFoldDB" id="A0A195BG21"/>
<gene>
    <name evidence="1" type="ORF">ALC53_06381</name>
</gene>